<proteinExistence type="predicted"/>
<comment type="caution">
    <text evidence="2">The sequence shown here is derived from an EMBL/GenBank/DDBJ whole genome shotgun (WGS) entry which is preliminary data.</text>
</comment>
<evidence type="ECO:0000313" key="3">
    <source>
        <dbReference type="Proteomes" id="UP001159363"/>
    </source>
</evidence>
<name>A0ABQ9G349_9NEOP</name>
<dbReference type="Proteomes" id="UP001159363">
    <property type="component" value="Chromosome 15"/>
</dbReference>
<evidence type="ECO:0000256" key="1">
    <source>
        <dbReference type="SAM" id="MobiDB-lite"/>
    </source>
</evidence>
<protein>
    <submittedName>
        <fullName evidence="2">Uncharacterized protein</fullName>
    </submittedName>
</protein>
<keyword evidence="3" id="KW-1185">Reference proteome</keyword>
<dbReference type="EMBL" id="JARBHB010000016">
    <property type="protein sequence ID" value="KAJ8866903.1"/>
    <property type="molecule type" value="Genomic_DNA"/>
</dbReference>
<feature type="region of interest" description="Disordered" evidence="1">
    <location>
        <begin position="183"/>
        <end position="218"/>
    </location>
</feature>
<organism evidence="2 3">
    <name type="scientific">Dryococelus australis</name>
    <dbReference type="NCBI Taxonomy" id="614101"/>
    <lineage>
        <taxon>Eukaryota</taxon>
        <taxon>Metazoa</taxon>
        <taxon>Ecdysozoa</taxon>
        <taxon>Arthropoda</taxon>
        <taxon>Hexapoda</taxon>
        <taxon>Insecta</taxon>
        <taxon>Pterygota</taxon>
        <taxon>Neoptera</taxon>
        <taxon>Polyneoptera</taxon>
        <taxon>Phasmatodea</taxon>
        <taxon>Verophasmatodea</taxon>
        <taxon>Anareolatae</taxon>
        <taxon>Phasmatidae</taxon>
        <taxon>Eurycanthinae</taxon>
        <taxon>Dryococelus</taxon>
    </lineage>
</organism>
<reference evidence="2 3" key="1">
    <citation type="submission" date="2023-02" db="EMBL/GenBank/DDBJ databases">
        <title>LHISI_Scaffold_Assembly.</title>
        <authorList>
            <person name="Stuart O.P."/>
            <person name="Cleave R."/>
            <person name="Magrath M.J.L."/>
            <person name="Mikheyev A.S."/>
        </authorList>
    </citation>
    <scope>NUCLEOTIDE SEQUENCE [LARGE SCALE GENOMIC DNA]</scope>
    <source>
        <strain evidence="2">Daus_M_001</strain>
        <tissue evidence="2">Leg muscle</tissue>
    </source>
</reference>
<sequence>MPLVGGFSRGSPVSPVLSFRRCSGLTSITLIGSEDLAVKSRPNLFTHSSPYSDCNNLSVTQLRGPYRLLPIPSYHQERRRLASLHYRHPKAHVADNLRLFSCVPGRLSGVQPLPALLKIYRLSPLKEVPFDAIPQHALARAFHNFWCRLHTCLEGGGGTEREMAPSCPRSKMNSVSYLTHSAPGSAWHRRRPQRSTANWVTAESRGRGSDRTPTQPPHDLAVQSYAETIIQVSDVIMREYCSTLIPAVRAIGGGLLPVSQTASKSNPVLSHTCSVVSHRYFDLKAKLIHKQKTRSEEIWTALNIEVLRADGAIKASMEQRRNEKAGVNGEIPEKIRRPMASSGTIHTCENPE</sequence>
<gene>
    <name evidence="2" type="ORF">PR048_032765</name>
</gene>
<evidence type="ECO:0000313" key="2">
    <source>
        <dbReference type="EMBL" id="KAJ8866903.1"/>
    </source>
</evidence>
<accession>A0ABQ9G349</accession>